<evidence type="ECO:0000256" key="2">
    <source>
        <dbReference type="SAM" id="MobiDB-lite"/>
    </source>
</evidence>
<gene>
    <name evidence="3" type="ORF">ACHHYP_05315</name>
</gene>
<dbReference type="InterPro" id="IPR011042">
    <property type="entry name" value="6-blade_b-propeller_TolB-like"/>
</dbReference>
<feature type="region of interest" description="Disordered" evidence="2">
    <location>
        <begin position="395"/>
        <end position="423"/>
    </location>
</feature>
<dbReference type="PANTHER" id="PTHR46388:SF2">
    <property type="entry name" value="NHL REPEAT-CONTAINING PROTEIN 2"/>
    <property type="match status" value="1"/>
</dbReference>
<keyword evidence="4" id="KW-1185">Reference proteome</keyword>
<sequence length="473" mass="50677">MPRRPRLPARRSSQDADTVYLLSGSGHRGCGDGKASSATFNTPMGICALGDALGTVAISDVQNNTLRFVAPDKHRDVRVTSLRSSPFLGPRGLGCSADGNLLYVCDTGHNTIKFGVVPDQFVEDMDFGVLAGTGRRGHGDGPALTSSFHHPSSLCVTPDGIFVTDTGNHCIRFIYQAHGKWRVDTVAGGPTTPVGTGSIGRRSLGATPLTPLPGYVDGPGDVAMFRGPSGITVGPTGVLLVADTFNHCIRGIVWADSGWHVYTVAGAPKSGHVDGCCSTALFNQPVGICIGEDETVFVADKGNNCVRQLGGVVAAVGLCRYSWVRTISIDEGAPNWTFPKGREPPFLLPKGLCVLAPQHSWYHCRQRPRRLLVGVCDTGNHLVRVLSIESSAEELAPELKRNGSTPAEENQADVTEKEEHVSEIRDLREENARLKSENETYRHLLELAVAKMNTLSIQLEAKHQVSDQGGTNK</sequence>
<dbReference type="InterPro" id="IPR001258">
    <property type="entry name" value="NHL_repeat"/>
</dbReference>
<keyword evidence="1" id="KW-0677">Repeat</keyword>
<dbReference type="Gene3D" id="2.120.10.30">
    <property type="entry name" value="TolB, C-terminal domain"/>
    <property type="match status" value="3"/>
</dbReference>
<dbReference type="SUPFAM" id="SSF101898">
    <property type="entry name" value="NHL repeat"/>
    <property type="match status" value="1"/>
</dbReference>
<reference evidence="3 4" key="1">
    <citation type="journal article" date="2014" name="Genome Biol. Evol.">
        <title>The secreted proteins of Achlya hypogyna and Thraustotheca clavata identify the ancestral oomycete secretome and reveal gene acquisitions by horizontal gene transfer.</title>
        <authorList>
            <person name="Misner I."/>
            <person name="Blouin N."/>
            <person name="Leonard G."/>
            <person name="Richards T.A."/>
            <person name="Lane C.E."/>
        </authorList>
    </citation>
    <scope>NUCLEOTIDE SEQUENCE [LARGE SCALE GENOMIC DNA]</scope>
    <source>
        <strain evidence="3 4">ATCC 48635</strain>
    </source>
</reference>
<dbReference type="PANTHER" id="PTHR46388">
    <property type="entry name" value="NHL REPEAT-CONTAINING PROTEIN 2"/>
    <property type="match status" value="1"/>
</dbReference>
<dbReference type="OrthoDB" id="109250at2759"/>
<accession>A0A1V9YYA7</accession>
<dbReference type="Proteomes" id="UP000243579">
    <property type="component" value="Unassembled WGS sequence"/>
</dbReference>
<evidence type="ECO:0000313" key="4">
    <source>
        <dbReference type="Proteomes" id="UP000243579"/>
    </source>
</evidence>
<dbReference type="AlphaFoldDB" id="A0A1V9YYA7"/>
<evidence type="ECO:0000256" key="1">
    <source>
        <dbReference type="ARBA" id="ARBA00022737"/>
    </source>
</evidence>
<dbReference type="EMBL" id="JNBR01000590">
    <property type="protein sequence ID" value="OQR90691.1"/>
    <property type="molecule type" value="Genomic_DNA"/>
</dbReference>
<protein>
    <recommendedName>
        <fullName evidence="5">NHL repeat containing protein</fullName>
    </recommendedName>
</protein>
<dbReference type="STRING" id="1202772.A0A1V9YYA7"/>
<evidence type="ECO:0008006" key="5">
    <source>
        <dbReference type="Google" id="ProtNLM"/>
    </source>
</evidence>
<organism evidence="3 4">
    <name type="scientific">Achlya hypogyna</name>
    <name type="common">Oomycete</name>
    <name type="synonym">Protoachlya hypogyna</name>
    <dbReference type="NCBI Taxonomy" id="1202772"/>
    <lineage>
        <taxon>Eukaryota</taxon>
        <taxon>Sar</taxon>
        <taxon>Stramenopiles</taxon>
        <taxon>Oomycota</taxon>
        <taxon>Saprolegniomycetes</taxon>
        <taxon>Saprolegniales</taxon>
        <taxon>Achlyaceae</taxon>
        <taxon>Achlya</taxon>
    </lineage>
</organism>
<comment type="caution">
    <text evidence="3">The sequence shown here is derived from an EMBL/GenBank/DDBJ whole genome shotgun (WGS) entry which is preliminary data.</text>
</comment>
<feature type="compositionally biased region" description="Basic and acidic residues" evidence="2">
    <location>
        <begin position="414"/>
        <end position="423"/>
    </location>
</feature>
<dbReference type="Pfam" id="PF01436">
    <property type="entry name" value="NHL"/>
    <property type="match status" value="2"/>
</dbReference>
<name>A0A1V9YYA7_ACHHY</name>
<proteinExistence type="predicted"/>
<evidence type="ECO:0000313" key="3">
    <source>
        <dbReference type="EMBL" id="OQR90691.1"/>
    </source>
</evidence>